<dbReference type="InterPro" id="IPR024991">
    <property type="entry name" value="RING-H2_APC11"/>
</dbReference>
<keyword evidence="1" id="KW-0479">Metal-binding</keyword>
<evidence type="ECO:0000259" key="6">
    <source>
        <dbReference type="Pfam" id="PF12861"/>
    </source>
</evidence>
<dbReference type="Gene3D" id="3.30.40.10">
    <property type="entry name" value="Zinc/RING finger domain, C3HC4 (zinc finger)"/>
    <property type="match status" value="1"/>
</dbReference>
<dbReference type="InterPro" id="IPR013083">
    <property type="entry name" value="Znf_RING/FYVE/PHD"/>
</dbReference>
<accession>T1G9Y0</accession>
<keyword evidence="2" id="KW-0863">Zinc-finger</keyword>
<evidence type="ECO:0000256" key="5">
    <source>
        <dbReference type="ARBA" id="ARBA00023306"/>
    </source>
</evidence>
<dbReference type="Proteomes" id="UP000015102">
    <property type="component" value="Unassembled WGS sequence"/>
</dbReference>
<sequence>MKVKIKSWTGVSTWRWNTNDDNCGICRSSFESTCPKCYFPGETCPIVWGFCKHCFHMHCIQSRINGTKRI</sequence>
<dbReference type="EMBL" id="CAQQ02180867">
    <property type="status" value="NOT_ANNOTATED_CDS"/>
    <property type="molecule type" value="Genomic_DNA"/>
</dbReference>
<evidence type="ECO:0000256" key="2">
    <source>
        <dbReference type="ARBA" id="ARBA00022771"/>
    </source>
</evidence>
<dbReference type="PANTHER" id="PTHR11210">
    <property type="entry name" value="RING BOX"/>
    <property type="match status" value="1"/>
</dbReference>
<dbReference type="SUPFAM" id="SSF57850">
    <property type="entry name" value="RING/U-box"/>
    <property type="match status" value="1"/>
</dbReference>
<dbReference type="EMBL" id="CAQQ02180870">
    <property type="status" value="NOT_ANNOTATED_CDS"/>
    <property type="molecule type" value="Genomic_DNA"/>
</dbReference>
<dbReference type="STRING" id="36166.T1G9Y0"/>
<reference evidence="8" key="1">
    <citation type="submission" date="2013-02" db="EMBL/GenBank/DDBJ databases">
        <authorList>
            <person name="Hughes D."/>
        </authorList>
    </citation>
    <scope>NUCLEOTIDE SEQUENCE</scope>
    <source>
        <strain>Durham</strain>
        <strain evidence="8">NC isolate 2 -- Noor lab</strain>
    </source>
</reference>
<organism evidence="7 8">
    <name type="scientific">Megaselia scalaris</name>
    <name type="common">Humpbacked fly</name>
    <name type="synonym">Phora scalaris</name>
    <dbReference type="NCBI Taxonomy" id="36166"/>
    <lineage>
        <taxon>Eukaryota</taxon>
        <taxon>Metazoa</taxon>
        <taxon>Ecdysozoa</taxon>
        <taxon>Arthropoda</taxon>
        <taxon>Hexapoda</taxon>
        <taxon>Insecta</taxon>
        <taxon>Pterygota</taxon>
        <taxon>Neoptera</taxon>
        <taxon>Endopterygota</taxon>
        <taxon>Diptera</taxon>
        <taxon>Brachycera</taxon>
        <taxon>Muscomorpha</taxon>
        <taxon>Platypezoidea</taxon>
        <taxon>Phoridae</taxon>
        <taxon>Megaseliini</taxon>
        <taxon>Megaselia</taxon>
    </lineage>
</organism>
<evidence type="ECO:0000313" key="7">
    <source>
        <dbReference type="EnsemblMetazoa" id="MESCA000022-PA"/>
    </source>
</evidence>
<name>T1G9Y0_MEGSC</name>
<feature type="domain" description="Anaphase-promoting complex subunit 11 RING-H2 finger" evidence="6">
    <location>
        <begin position="20"/>
        <end position="65"/>
    </location>
</feature>
<evidence type="ECO:0000313" key="8">
    <source>
        <dbReference type="Proteomes" id="UP000015102"/>
    </source>
</evidence>
<dbReference type="EMBL" id="CAQQ02180869">
    <property type="status" value="NOT_ANNOTATED_CDS"/>
    <property type="molecule type" value="Genomic_DNA"/>
</dbReference>
<keyword evidence="8" id="KW-1185">Reference proteome</keyword>
<keyword evidence="3" id="KW-0833">Ubl conjugation pathway</keyword>
<dbReference type="AlphaFoldDB" id="T1G9Y0"/>
<dbReference type="GO" id="GO:0061630">
    <property type="term" value="F:ubiquitin protein ligase activity"/>
    <property type="evidence" value="ECO:0007669"/>
    <property type="project" value="InterPro"/>
</dbReference>
<evidence type="ECO:0000256" key="4">
    <source>
        <dbReference type="ARBA" id="ARBA00022833"/>
    </source>
</evidence>
<dbReference type="OMA" id="KIPCHEL"/>
<dbReference type="EMBL" id="CAQQ02180868">
    <property type="status" value="NOT_ANNOTATED_CDS"/>
    <property type="molecule type" value="Genomic_DNA"/>
</dbReference>
<proteinExistence type="predicted"/>
<dbReference type="EnsemblMetazoa" id="MESCA000022-RA">
    <property type="protein sequence ID" value="MESCA000022-PA"/>
    <property type="gene ID" value="MESCA000022"/>
</dbReference>
<keyword evidence="5" id="KW-0131">Cell cycle</keyword>
<dbReference type="GO" id="GO:0005680">
    <property type="term" value="C:anaphase-promoting complex"/>
    <property type="evidence" value="ECO:0007669"/>
    <property type="project" value="InterPro"/>
</dbReference>
<dbReference type="GO" id="GO:0008270">
    <property type="term" value="F:zinc ion binding"/>
    <property type="evidence" value="ECO:0007669"/>
    <property type="project" value="UniProtKB-KW"/>
</dbReference>
<evidence type="ECO:0000256" key="1">
    <source>
        <dbReference type="ARBA" id="ARBA00022723"/>
    </source>
</evidence>
<dbReference type="GO" id="GO:0097602">
    <property type="term" value="F:cullin family protein binding"/>
    <property type="evidence" value="ECO:0007669"/>
    <property type="project" value="InterPro"/>
</dbReference>
<keyword evidence="4" id="KW-0862">Zinc</keyword>
<protein>
    <recommendedName>
        <fullName evidence="6">Anaphase-promoting complex subunit 11 RING-H2 finger domain-containing protein</fullName>
    </recommendedName>
</protein>
<dbReference type="Pfam" id="PF12861">
    <property type="entry name" value="zf-ANAPC11"/>
    <property type="match status" value="1"/>
</dbReference>
<dbReference type="HOGENOM" id="CLU_2984567_0_0_1"/>
<reference evidence="7" key="2">
    <citation type="submission" date="2015-06" db="UniProtKB">
        <authorList>
            <consortium name="EnsemblMetazoa"/>
        </authorList>
    </citation>
    <scope>IDENTIFICATION</scope>
</reference>
<dbReference type="GO" id="GO:0031145">
    <property type="term" value="P:anaphase-promoting complex-dependent catabolic process"/>
    <property type="evidence" value="ECO:0007669"/>
    <property type="project" value="InterPro"/>
</dbReference>
<evidence type="ECO:0000256" key="3">
    <source>
        <dbReference type="ARBA" id="ARBA00022786"/>
    </source>
</evidence>
<dbReference type="InterPro" id="IPR051031">
    <property type="entry name" value="RING-box_E3_Ubiquitin_Ligase"/>
</dbReference>